<dbReference type="eggNOG" id="KOG0864">
    <property type="taxonomic scope" value="Eukaryota"/>
</dbReference>
<dbReference type="OrthoDB" id="411251at2759"/>
<feature type="compositionally biased region" description="Basic and acidic residues" evidence="3">
    <location>
        <begin position="9"/>
        <end position="18"/>
    </location>
</feature>
<dbReference type="Gene3D" id="2.30.29.30">
    <property type="entry name" value="Pleckstrin-homology domain (PH domain)/Phosphotyrosine-binding domain (PTB)"/>
    <property type="match status" value="1"/>
</dbReference>
<organism evidence="5 6">
    <name type="scientific">Taphrina deformans (strain PYCC 5710 / ATCC 11124 / CBS 356.35 / IMI 108563 / JCM 9778 / NBRC 8474)</name>
    <name type="common">Peach leaf curl fungus</name>
    <name type="synonym">Lalaria deformans</name>
    <dbReference type="NCBI Taxonomy" id="1097556"/>
    <lineage>
        <taxon>Eukaryota</taxon>
        <taxon>Fungi</taxon>
        <taxon>Dikarya</taxon>
        <taxon>Ascomycota</taxon>
        <taxon>Taphrinomycotina</taxon>
        <taxon>Taphrinomycetes</taxon>
        <taxon>Taphrinales</taxon>
        <taxon>Taphrinaceae</taxon>
        <taxon>Taphrina</taxon>
    </lineage>
</organism>
<dbReference type="VEuPathDB" id="FungiDB:TAPDE_005098"/>
<gene>
    <name evidence="5" type="ORF">TAPDE_005098</name>
</gene>
<dbReference type="PANTHER" id="PTHR23138:SF142">
    <property type="entry name" value="RAN-BINDING PROTEIN 3B-RELATED"/>
    <property type="match status" value="1"/>
</dbReference>
<dbReference type="PROSITE" id="PS50196">
    <property type="entry name" value="RANBD1"/>
    <property type="match status" value="1"/>
</dbReference>
<dbReference type="PANTHER" id="PTHR23138">
    <property type="entry name" value="RAN BINDING PROTEIN"/>
    <property type="match status" value="1"/>
</dbReference>
<sequence>MVQSMQNESLEKEKRQRDEQDDNEALLKSKRREIDSLDATYNPLADDVGPPQNGQAILKNKSSTSDESSTHPKSGENHDRQIDVLPTAKEPSLTKQTHIQPHNQPLAGMQSQSFGSFASGSAFGKAQSAGGFASLLSATNSAQPSAFSSLLHDRTQKSSIFDADAKAPIGKNELPGNEDENTDGDADEADGIDEDQYVVVKGLERTTVPTGEEGETCIHLVRAKLYAIDPRAAENGWKERGVGNLRVLQDSEKRTRLVMRADAVLRVILNLPLHPTYKVEHGGESMGEKTIRLFGVEDGLGRWLAIRVSSKKAADELKDLIEKSMRAIPVTNKAPSSPEVQEATSIQPAEVPTTIEGIVEHSSTITTPVQSGTLDSVEATEISKVREIEAEKRSSAL</sequence>
<evidence type="ECO:0000313" key="6">
    <source>
        <dbReference type="Proteomes" id="UP000013776"/>
    </source>
</evidence>
<dbReference type="SMART" id="SM00160">
    <property type="entry name" value="RanBD"/>
    <property type="match status" value="1"/>
</dbReference>
<evidence type="ECO:0000256" key="1">
    <source>
        <dbReference type="ARBA" id="ARBA00004123"/>
    </source>
</evidence>
<keyword evidence="6" id="KW-1185">Reference proteome</keyword>
<dbReference type="InterPro" id="IPR000156">
    <property type="entry name" value="Ran_bind_dom"/>
</dbReference>
<evidence type="ECO:0000259" key="4">
    <source>
        <dbReference type="PROSITE" id="PS50196"/>
    </source>
</evidence>
<dbReference type="Pfam" id="PF00638">
    <property type="entry name" value="Ran_BP1"/>
    <property type="match status" value="1"/>
</dbReference>
<feature type="compositionally biased region" description="Acidic residues" evidence="3">
    <location>
        <begin position="176"/>
        <end position="190"/>
    </location>
</feature>
<name>R4XFU0_TAPDE</name>
<reference evidence="5 6" key="1">
    <citation type="journal article" date="2013" name="MBio">
        <title>Genome sequencing of the plant pathogen Taphrina deformans, the causal agent of peach leaf curl.</title>
        <authorList>
            <person name="Cisse O.H."/>
            <person name="Almeida J.M.G.C.F."/>
            <person name="Fonseca A."/>
            <person name="Kumar A.A."/>
            <person name="Salojaervi J."/>
            <person name="Overmyer K."/>
            <person name="Hauser P.M."/>
            <person name="Pagni M."/>
        </authorList>
    </citation>
    <scope>NUCLEOTIDE SEQUENCE [LARGE SCALE GENOMIC DNA]</scope>
    <source>
        <strain evidence="6">PYCC 5710 / ATCC 11124 / CBS 356.35 / IMI 108563 / JCM 9778 / NBRC 8474</strain>
    </source>
</reference>
<dbReference type="InterPro" id="IPR011993">
    <property type="entry name" value="PH-like_dom_sf"/>
</dbReference>
<dbReference type="STRING" id="1097556.R4XFU0"/>
<proteinExistence type="predicted"/>
<comment type="caution">
    <text evidence="5">The sequence shown here is derived from an EMBL/GenBank/DDBJ whole genome shotgun (WGS) entry which is preliminary data.</text>
</comment>
<dbReference type="GO" id="GO:0005634">
    <property type="term" value="C:nucleus"/>
    <property type="evidence" value="ECO:0007669"/>
    <property type="project" value="UniProtKB-SubCell"/>
</dbReference>
<dbReference type="AlphaFoldDB" id="R4XFU0"/>
<feature type="compositionally biased region" description="Polar residues" evidence="3">
    <location>
        <begin position="52"/>
        <end position="67"/>
    </location>
</feature>
<dbReference type="EMBL" id="CAHR02000272">
    <property type="protein sequence ID" value="CCG84610.1"/>
    <property type="molecule type" value="Genomic_DNA"/>
</dbReference>
<evidence type="ECO:0000256" key="3">
    <source>
        <dbReference type="SAM" id="MobiDB-lite"/>
    </source>
</evidence>
<feature type="compositionally biased region" description="Basic and acidic residues" evidence="3">
    <location>
        <begin position="68"/>
        <end position="82"/>
    </location>
</feature>
<keyword evidence="2" id="KW-0539">Nucleus</keyword>
<comment type="subcellular location">
    <subcellularLocation>
        <location evidence="1">Nucleus</location>
    </subcellularLocation>
</comment>
<dbReference type="SUPFAM" id="SSF50729">
    <property type="entry name" value="PH domain-like"/>
    <property type="match status" value="1"/>
</dbReference>
<dbReference type="Proteomes" id="UP000013776">
    <property type="component" value="Unassembled WGS sequence"/>
</dbReference>
<accession>R4XFU0</accession>
<evidence type="ECO:0000313" key="5">
    <source>
        <dbReference type="EMBL" id="CCG84610.1"/>
    </source>
</evidence>
<feature type="domain" description="RanBD1" evidence="4">
    <location>
        <begin position="199"/>
        <end position="330"/>
    </location>
</feature>
<protein>
    <recommendedName>
        <fullName evidence="4">RanBD1 domain-containing protein</fullName>
    </recommendedName>
</protein>
<dbReference type="InterPro" id="IPR045255">
    <property type="entry name" value="RanBP1-like"/>
</dbReference>
<feature type="region of interest" description="Disordered" evidence="3">
    <location>
        <begin position="1"/>
        <end position="96"/>
    </location>
</feature>
<feature type="region of interest" description="Disordered" evidence="3">
    <location>
        <begin position="161"/>
        <end position="190"/>
    </location>
</feature>
<dbReference type="CDD" id="cd00835">
    <property type="entry name" value="RanBD_family"/>
    <property type="match status" value="1"/>
</dbReference>
<evidence type="ECO:0000256" key="2">
    <source>
        <dbReference type="ARBA" id="ARBA00023242"/>
    </source>
</evidence>